<gene>
    <name evidence="1" type="ORF">H9702_03715</name>
</gene>
<dbReference type="EMBL" id="DWWM01000023">
    <property type="protein sequence ID" value="HJC36222.1"/>
    <property type="molecule type" value="Genomic_DNA"/>
</dbReference>
<proteinExistence type="predicted"/>
<reference evidence="1" key="2">
    <citation type="submission" date="2021-04" db="EMBL/GenBank/DDBJ databases">
        <authorList>
            <person name="Gilroy R."/>
        </authorList>
    </citation>
    <scope>NUCLEOTIDE SEQUENCE</scope>
    <source>
        <strain evidence="1">CHK187-11901</strain>
    </source>
</reference>
<reference evidence="1" key="1">
    <citation type="journal article" date="2021" name="PeerJ">
        <title>Extensive microbial diversity within the chicken gut microbiome revealed by metagenomics and culture.</title>
        <authorList>
            <person name="Gilroy R."/>
            <person name="Ravi A."/>
            <person name="Getino M."/>
            <person name="Pursley I."/>
            <person name="Horton D.L."/>
            <person name="Alikhan N.F."/>
            <person name="Baker D."/>
            <person name="Gharbi K."/>
            <person name="Hall N."/>
            <person name="Watson M."/>
            <person name="Adriaenssens E.M."/>
            <person name="Foster-Nyarko E."/>
            <person name="Jarju S."/>
            <person name="Secka A."/>
            <person name="Antonio M."/>
            <person name="Oren A."/>
            <person name="Chaudhuri R.R."/>
            <person name="La Ragione R."/>
            <person name="Hildebrand F."/>
            <person name="Pallen M.J."/>
        </authorList>
    </citation>
    <scope>NUCLEOTIDE SEQUENCE</scope>
    <source>
        <strain evidence="1">CHK187-11901</strain>
    </source>
</reference>
<protein>
    <submittedName>
        <fullName evidence="1">Uncharacterized protein</fullName>
    </submittedName>
</protein>
<sequence>MALKSSADLAAGQPGRASFHSCLLARKLEMVKTQLAQAEIYVHEEGDIDGFIGLHGACIAGLFVAESESARASARSCLHMSCVLRTALAEGI</sequence>
<evidence type="ECO:0000313" key="1">
    <source>
        <dbReference type="EMBL" id="HJC36222.1"/>
    </source>
</evidence>
<accession>A0A9D2SV11</accession>
<dbReference type="AlphaFoldDB" id="A0A9D2SV11"/>
<dbReference type="Proteomes" id="UP000823896">
    <property type="component" value="Unassembled WGS sequence"/>
</dbReference>
<evidence type="ECO:0000313" key="2">
    <source>
        <dbReference type="Proteomes" id="UP000823896"/>
    </source>
</evidence>
<comment type="caution">
    <text evidence="1">The sequence shown here is derived from an EMBL/GenBank/DDBJ whole genome shotgun (WGS) entry which is preliminary data.</text>
</comment>
<name>A0A9D2SV11_9FIRM</name>
<organism evidence="1 2">
    <name type="scientific">Candidatus Merdibacter merdavium</name>
    <dbReference type="NCBI Taxonomy" id="2838692"/>
    <lineage>
        <taxon>Bacteria</taxon>
        <taxon>Bacillati</taxon>
        <taxon>Bacillota</taxon>
        <taxon>Erysipelotrichia</taxon>
        <taxon>Erysipelotrichales</taxon>
        <taxon>Erysipelotrichaceae</taxon>
        <taxon>Merdibacter</taxon>
    </lineage>
</organism>